<organism evidence="1 2">
    <name type="scientific">Willisornis vidua</name>
    <name type="common">Xingu scale-backed antbird</name>
    <dbReference type="NCBI Taxonomy" id="1566151"/>
    <lineage>
        <taxon>Eukaryota</taxon>
        <taxon>Metazoa</taxon>
        <taxon>Chordata</taxon>
        <taxon>Craniata</taxon>
        <taxon>Vertebrata</taxon>
        <taxon>Euteleostomi</taxon>
        <taxon>Archelosauria</taxon>
        <taxon>Archosauria</taxon>
        <taxon>Dinosauria</taxon>
        <taxon>Saurischia</taxon>
        <taxon>Theropoda</taxon>
        <taxon>Coelurosauria</taxon>
        <taxon>Aves</taxon>
        <taxon>Neognathae</taxon>
        <taxon>Neoaves</taxon>
        <taxon>Telluraves</taxon>
        <taxon>Australaves</taxon>
        <taxon>Passeriformes</taxon>
        <taxon>Thamnophilidae</taxon>
        <taxon>Willisornis</taxon>
    </lineage>
</organism>
<accession>A0ABQ9CVB0</accession>
<comment type="caution">
    <text evidence="1">The sequence shown here is derived from an EMBL/GenBank/DDBJ whole genome shotgun (WGS) entry which is preliminary data.</text>
</comment>
<sequence length="129" mass="14201">MWEQAPGRTCGPIEREAHAGAGLGLVTMPEQSVPERLHTVEMTHAGGAAKNCSLLEELRLQKLGKDCLLWEEPHMEQRKCETSFPRGGRRGETACDELTTILIACPPLPLVGEEVEKSGMKLRLGRREG</sequence>
<evidence type="ECO:0000313" key="1">
    <source>
        <dbReference type="EMBL" id="KAJ7409895.1"/>
    </source>
</evidence>
<dbReference type="Proteomes" id="UP001145742">
    <property type="component" value="Unassembled WGS sequence"/>
</dbReference>
<name>A0ABQ9CVB0_9PASS</name>
<proteinExistence type="predicted"/>
<gene>
    <name evidence="1" type="ORF">WISP_111633</name>
</gene>
<evidence type="ECO:0000313" key="2">
    <source>
        <dbReference type="Proteomes" id="UP001145742"/>
    </source>
</evidence>
<dbReference type="EMBL" id="WHWB01034448">
    <property type="protein sequence ID" value="KAJ7409895.1"/>
    <property type="molecule type" value="Genomic_DNA"/>
</dbReference>
<keyword evidence="2" id="KW-1185">Reference proteome</keyword>
<reference evidence="1" key="1">
    <citation type="submission" date="2019-10" db="EMBL/GenBank/DDBJ databases">
        <authorList>
            <person name="Soares A.E.R."/>
            <person name="Aleixo A."/>
            <person name="Schneider P."/>
            <person name="Miyaki C.Y."/>
            <person name="Schneider M.P."/>
            <person name="Mello C."/>
            <person name="Vasconcelos A.T.R."/>
        </authorList>
    </citation>
    <scope>NUCLEOTIDE SEQUENCE</scope>
    <source>
        <tissue evidence="1">Muscle</tissue>
    </source>
</reference>
<protein>
    <submittedName>
        <fullName evidence="1">Uncharacterized protein</fullName>
    </submittedName>
</protein>